<accession>A0A7S7NT60</accession>
<organism evidence="2 3">
    <name type="scientific">Paludibaculum fermentans</name>
    <dbReference type="NCBI Taxonomy" id="1473598"/>
    <lineage>
        <taxon>Bacteria</taxon>
        <taxon>Pseudomonadati</taxon>
        <taxon>Acidobacteriota</taxon>
        <taxon>Terriglobia</taxon>
        <taxon>Bryobacterales</taxon>
        <taxon>Bryobacteraceae</taxon>
        <taxon>Paludibaculum</taxon>
    </lineage>
</organism>
<evidence type="ECO:0000313" key="3">
    <source>
        <dbReference type="Proteomes" id="UP000593892"/>
    </source>
</evidence>
<proteinExistence type="predicted"/>
<keyword evidence="2" id="KW-0489">Methyltransferase</keyword>
<keyword evidence="3" id="KW-1185">Reference proteome</keyword>
<dbReference type="EMBL" id="CP063849">
    <property type="protein sequence ID" value="QOY89360.1"/>
    <property type="molecule type" value="Genomic_DNA"/>
</dbReference>
<gene>
    <name evidence="2" type="ORF">IRI77_05225</name>
</gene>
<dbReference type="Proteomes" id="UP000593892">
    <property type="component" value="Chromosome"/>
</dbReference>
<reference evidence="2 3" key="1">
    <citation type="submission" date="2020-10" db="EMBL/GenBank/DDBJ databases">
        <title>Complete genome sequence of Paludibaculum fermentans P105T, a facultatively anaerobic acidobacterium capable of dissimilatory Fe(III) reduction.</title>
        <authorList>
            <person name="Dedysh S.N."/>
            <person name="Beletsky A.V."/>
            <person name="Kulichevskaya I.S."/>
            <person name="Mardanov A.V."/>
            <person name="Ravin N.V."/>
        </authorList>
    </citation>
    <scope>NUCLEOTIDE SEQUENCE [LARGE SCALE GENOMIC DNA]</scope>
    <source>
        <strain evidence="2 3">P105</strain>
    </source>
</reference>
<evidence type="ECO:0000313" key="2">
    <source>
        <dbReference type="EMBL" id="QOY89360.1"/>
    </source>
</evidence>
<name>A0A7S7NT60_PALFE</name>
<dbReference type="Gene3D" id="3.40.50.150">
    <property type="entry name" value="Vaccinia Virus protein VP39"/>
    <property type="match status" value="1"/>
</dbReference>
<feature type="region of interest" description="Disordered" evidence="1">
    <location>
        <begin position="1"/>
        <end position="20"/>
    </location>
</feature>
<sequence>MNWRPQPPSSSTTSSSNVPAGARRSYALESLTNLLRTQEGLQILDLGGLNQANLDFVTGLGHRLYAEDIVKACDSFFTKQEFANKHFDSHRIAQFIDQTFDFPDQSSDGALVWDVLQFLPNPIAQAVLDRLYRILAPDSFLLAFFHPESGGPAAKPHSCRIIDAKHLMFMPRESARTIELYTTRSIERFFHQFAAVKFFLTRENLQEVIVKR</sequence>
<dbReference type="SUPFAM" id="SSF53335">
    <property type="entry name" value="S-adenosyl-L-methionine-dependent methyltransferases"/>
    <property type="match status" value="1"/>
</dbReference>
<evidence type="ECO:0000256" key="1">
    <source>
        <dbReference type="SAM" id="MobiDB-lite"/>
    </source>
</evidence>
<dbReference type="RefSeq" id="WP_194451022.1">
    <property type="nucleotide sequence ID" value="NZ_CP063849.1"/>
</dbReference>
<dbReference type="InterPro" id="IPR029063">
    <property type="entry name" value="SAM-dependent_MTases_sf"/>
</dbReference>
<keyword evidence="2" id="KW-0808">Transferase</keyword>
<dbReference type="GO" id="GO:0032259">
    <property type="term" value="P:methylation"/>
    <property type="evidence" value="ECO:0007669"/>
    <property type="project" value="UniProtKB-KW"/>
</dbReference>
<dbReference type="GO" id="GO:0008168">
    <property type="term" value="F:methyltransferase activity"/>
    <property type="evidence" value="ECO:0007669"/>
    <property type="project" value="UniProtKB-KW"/>
</dbReference>
<dbReference type="KEGG" id="pfer:IRI77_05225"/>
<dbReference type="AlphaFoldDB" id="A0A7S7NT60"/>
<protein>
    <submittedName>
        <fullName evidence="2">Class I SAM-dependent methyltransferase</fullName>
    </submittedName>
</protein>